<proteinExistence type="inferred from homology"/>
<dbReference type="Pfam" id="PF03466">
    <property type="entry name" value="LysR_substrate"/>
    <property type="match status" value="1"/>
</dbReference>
<dbReference type="PANTHER" id="PTHR30537:SF5">
    <property type="entry name" value="HTH-TYPE TRANSCRIPTIONAL ACTIVATOR TTDR-RELATED"/>
    <property type="match status" value="1"/>
</dbReference>
<evidence type="ECO:0000256" key="4">
    <source>
        <dbReference type="ARBA" id="ARBA00023163"/>
    </source>
</evidence>
<evidence type="ECO:0000256" key="3">
    <source>
        <dbReference type="ARBA" id="ARBA00023125"/>
    </source>
</evidence>
<dbReference type="InterPro" id="IPR036388">
    <property type="entry name" value="WH-like_DNA-bd_sf"/>
</dbReference>
<dbReference type="Proteomes" id="UP001589943">
    <property type="component" value="Unassembled WGS sequence"/>
</dbReference>
<evidence type="ECO:0000256" key="1">
    <source>
        <dbReference type="ARBA" id="ARBA00009437"/>
    </source>
</evidence>
<evidence type="ECO:0000313" key="6">
    <source>
        <dbReference type="EMBL" id="MFC0588818.1"/>
    </source>
</evidence>
<reference evidence="6 7" key="1">
    <citation type="submission" date="2024-09" db="EMBL/GenBank/DDBJ databases">
        <authorList>
            <person name="Sun Q."/>
            <person name="Mori K."/>
        </authorList>
    </citation>
    <scope>NUCLEOTIDE SEQUENCE [LARGE SCALE GENOMIC DNA]</scope>
    <source>
        <strain evidence="6 7">NCAIM B.02537</strain>
    </source>
</reference>
<evidence type="ECO:0000256" key="2">
    <source>
        <dbReference type="ARBA" id="ARBA00023015"/>
    </source>
</evidence>
<keyword evidence="4" id="KW-0804">Transcription</keyword>
<dbReference type="PANTHER" id="PTHR30537">
    <property type="entry name" value="HTH-TYPE TRANSCRIPTIONAL REGULATOR"/>
    <property type="match status" value="1"/>
</dbReference>
<name>A0ABV6PI97_9SPHN</name>
<protein>
    <submittedName>
        <fullName evidence="6">LysR family transcriptional regulator</fullName>
    </submittedName>
</protein>
<dbReference type="EMBL" id="JBHLTL010000001">
    <property type="protein sequence ID" value="MFC0588818.1"/>
    <property type="molecule type" value="Genomic_DNA"/>
</dbReference>
<dbReference type="Gene3D" id="1.10.10.10">
    <property type="entry name" value="Winged helix-like DNA-binding domain superfamily/Winged helix DNA-binding domain"/>
    <property type="match status" value="1"/>
</dbReference>
<comment type="similarity">
    <text evidence="1">Belongs to the LysR transcriptional regulatory family.</text>
</comment>
<accession>A0ABV6PI97</accession>
<dbReference type="InterPro" id="IPR058163">
    <property type="entry name" value="LysR-type_TF_proteobact-type"/>
</dbReference>
<organism evidence="6 7">
    <name type="scientific">Novosphingobium aquiterrae</name>
    <dbReference type="NCBI Taxonomy" id="624388"/>
    <lineage>
        <taxon>Bacteria</taxon>
        <taxon>Pseudomonadati</taxon>
        <taxon>Pseudomonadota</taxon>
        <taxon>Alphaproteobacteria</taxon>
        <taxon>Sphingomonadales</taxon>
        <taxon>Sphingomonadaceae</taxon>
        <taxon>Novosphingobium</taxon>
    </lineage>
</organism>
<feature type="domain" description="HTH lysR-type" evidence="5">
    <location>
        <begin position="1"/>
        <end position="59"/>
    </location>
</feature>
<dbReference type="Pfam" id="PF00126">
    <property type="entry name" value="HTH_1"/>
    <property type="match status" value="1"/>
</dbReference>
<keyword evidence="2" id="KW-0805">Transcription regulation</keyword>
<dbReference type="SUPFAM" id="SSF53850">
    <property type="entry name" value="Periplasmic binding protein-like II"/>
    <property type="match status" value="1"/>
</dbReference>
<gene>
    <name evidence="6" type="ORF">ACFFF7_05275</name>
</gene>
<evidence type="ECO:0000259" key="5">
    <source>
        <dbReference type="PROSITE" id="PS50931"/>
    </source>
</evidence>
<dbReference type="CDD" id="cd08471">
    <property type="entry name" value="PBP2_CrgA_like_2"/>
    <property type="match status" value="1"/>
</dbReference>
<dbReference type="SUPFAM" id="SSF46785">
    <property type="entry name" value="Winged helix' DNA-binding domain"/>
    <property type="match status" value="1"/>
</dbReference>
<dbReference type="InterPro" id="IPR000847">
    <property type="entry name" value="LysR_HTH_N"/>
</dbReference>
<dbReference type="RefSeq" id="WP_379480307.1">
    <property type="nucleotide sequence ID" value="NZ_JBHLTL010000001.1"/>
</dbReference>
<sequence length="316" mass="34050">MDRIDAMKALLAAVDEGSLSAASRKLGMPLATMSRKVSELEAHLRAQVLIRTSRKLILTEVGQAYVTACRRILDEIDEAERAAASEYRVPRGHLTLAASVMFGQVHVEPVVLDFLEAYPEITVRLILSDTVANILDDHIDAAIRVGTLPDSSMVAQRLGETGWITCASPAYLARHGTPQTPADLAGHRCILFEGHSSTLWSSETWRFGSAKAPLAVPIQPRLRVNTASAALAAAIAGTGIVRVLRYQAVRALDAGQLQIVLPDFEPDPIPVHLLHTGGPILPLKLRAFLDFAAPRLRASLKGQAGSATFRPARTPS</sequence>
<evidence type="ECO:0000313" key="7">
    <source>
        <dbReference type="Proteomes" id="UP001589943"/>
    </source>
</evidence>
<keyword evidence="7" id="KW-1185">Reference proteome</keyword>
<dbReference type="InterPro" id="IPR005119">
    <property type="entry name" value="LysR_subst-bd"/>
</dbReference>
<dbReference type="Gene3D" id="3.40.190.290">
    <property type="match status" value="1"/>
</dbReference>
<comment type="caution">
    <text evidence="6">The sequence shown here is derived from an EMBL/GenBank/DDBJ whole genome shotgun (WGS) entry which is preliminary data.</text>
</comment>
<dbReference type="InterPro" id="IPR036390">
    <property type="entry name" value="WH_DNA-bd_sf"/>
</dbReference>
<dbReference type="PROSITE" id="PS50931">
    <property type="entry name" value="HTH_LYSR"/>
    <property type="match status" value="1"/>
</dbReference>
<keyword evidence="3" id="KW-0238">DNA-binding</keyword>